<name>A0A817ZN16_9BILA</name>
<protein>
    <submittedName>
        <fullName evidence="1">Uncharacterized protein</fullName>
    </submittedName>
</protein>
<dbReference type="AlphaFoldDB" id="A0A817ZN16"/>
<evidence type="ECO:0000313" key="3">
    <source>
        <dbReference type="Proteomes" id="UP000663869"/>
    </source>
</evidence>
<organism evidence="1 3">
    <name type="scientific">Rotaria socialis</name>
    <dbReference type="NCBI Taxonomy" id="392032"/>
    <lineage>
        <taxon>Eukaryota</taxon>
        <taxon>Metazoa</taxon>
        <taxon>Spiralia</taxon>
        <taxon>Gnathifera</taxon>
        <taxon>Rotifera</taxon>
        <taxon>Eurotatoria</taxon>
        <taxon>Bdelloidea</taxon>
        <taxon>Philodinida</taxon>
        <taxon>Philodinidae</taxon>
        <taxon>Rotaria</taxon>
    </lineage>
</organism>
<comment type="caution">
    <text evidence="1">The sequence shown here is derived from an EMBL/GenBank/DDBJ whole genome shotgun (WGS) entry which is preliminary data.</text>
</comment>
<dbReference type="EMBL" id="CAJNYU010000875">
    <property type="protein sequence ID" value="CAF3395252.1"/>
    <property type="molecule type" value="Genomic_DNA"/>
</dbReference>
<sequence>MASTAIINQHNLENTGLFQRWSCAAFNHLKNIHDSHKVHLDDVVNDIAIYLNQSDLYEFIGISRSHNHFILKPDELVLMSLSSSVEDCLAKVDSDASIAYLTPTSIKSMATPSIPYMWAYSRDNHQFFPVQFFDGTNSTMQRRFFKLCNEKREVFLQFLDKFIELTEKARCEEYLGFYIRYEDLIKHNKDKGDGMMEETNMRERRQWMLPYAKENLQAIIDENRKMDPNFDLTATHWFFNDKFTSNENVCKHICTHICKWH</sequence>
<dbReference type="Proteomes" id="UP000663869">
    <property type="component" value="Unassembled WGS sequence"/>
</dbReference>
<reference evidence="1" key="1">
    <citation type="submission" date="2021-02" db="EMBL/GenBank/DDBJ databases">
        <authorList>
            <person name="Nowell W R."/>
        </authorList>
    </citation>
    <scope>NUCLEOTIDE SEQUENCE</scope>
</reference>
<evidence type="ECO:0000313" key="1">
    <source>
        <dbReference type="EMBL" id="CAF3395252.1"/>
    </source>
</evidence>
<dbReference type="EMBL" id="CAJOBQ010002772">
    <property type="protein sequence ID" value="CAF4578153.1"/>
    <property type="molecule type" value="Genomic_DNA"/>
</dbReference>
<accession>A0A817ZN16</accession>
<dbReference type="Proteomes" id="UP000663862">
    <property type="component" value="Unassembled WGS sequence"/>
</dbReference>
<proteinExistence type="predicted"/>
<evidence type="ECO:0000313" key="2">
    <source>
        <dbReference type="EMBL" id="CAF4578153.1"/>
    </source>
</evidence>
<gene>
    <name evidence="1" type="ORF">FME351_LOCUS8532</name>
    <name evidence="2" type="ORF">TSG867_LOCUS26406</name>
</gene>